<dbReference type="PANTHER" id="PTHR41248">
    <property type="entry name" value="NORD PROTEIN"/>
    <property type="match status" value="1"/>
</dbReference>
<dbReference type="PANTHER" id="PTHR41248:SF1">
    <property type="entry name" value="NORD PROTEIN"/>
    <property type="match status" value="1"/>
</dbReference>
<dbReference type="InterPro" id="IPR006538">
    <property type="entry name" value="CobT"/>
</dbReference>
<dbReference type="AlphaFoldDB" id="A0A5U2TZK5"/>
<feature type="compositionally biased region" description="Basic and acidic residues" evidence="1">
    <location>
        <begin position="247"/>
        <end position="298"/>
    </location>
</feature>
<dbReference type="PIRSF" id="PIRSF031715">
    <property type="entry name" value="Cob_chel_CobT"/>
    <property type="match status" value="1"/>
</dbReference>
<dbReference type="Pfam" id="PF11775">
    <property type="entry name" value="CobT_C"/>
    <property type="match status" value="1"/>
</dbReference>
<proteinExistence type="predicted"/>
<dbReference type="Pfam" id="PF06213">
    <property type="entry name" value="CobT"/>
    <property type="match status" value="1"/>
</dbReference>
<reference evidence="3" key="1">
    <citation type="submission" date="2018-07" db="EMBL/GenBank/DDBJ databases">
        <authorList>
            <consortium name="GenomeTrakr network: Whole genome sequencing for foodborne pathogen traceback"/>
        </authorList>
    </citation>
    <scope>NUCLEOTIDE SEQUENCE</scope>
    <source>
        <strain evidence="3">CFSAN008688</strain>
    </source>
</reference>
<feature type="compositionally biased region" description="Basic and acidic residues" evidence="1">
    <location>
        <begin position="344"/>
        <end position="361"/>
    </location>
</feature>
<feature type="compositionally biased region" description="Basic and acidic residues" evidence="1">
    <location>
        <begin position="308"/>
        <end position="325"/>
    </location>
</feature>
<dbReference type="SUPFAM" id="SSF53300">
    <property type="entry name" value="vWA-like"/>
    <property type="match status" value="1"/>
</dbReference>
<dbReference type="EMBL" id="AAGKZC010000016">
    <property type="protein sequence ID" value="EBP2041594.1"/>
    <property type="molecule type" value="Genomic_DNA"/>
</dbReference>
<organism evidence="3">
    <name type="scientific">Salmonella enterica</name>
    <name type="common">Salmonella choleraesuis</name>
    <dbReference type="NCBI Taxonomy" id="28901"/>
    <lineage>
        <taxon>Bacteria</taxon>
        <taxon>Pseudomonadati</taxon>
        <taxon>Pseudomonadota</taxon>
        <taxon>Gammaproteobacteria</taxon>
        <taxon>Enterobacterales</taxon>
        <taxon>Enterobacteriaceae</taxon>
        <taxon>Salmonella</taxon>
    </lineage>
</organism>
<gene>
    <name evidence="3" type="ORF">PL50_15595</name>
</gene>
<name>A0A5U2TZK5_SALER</name>
<dbReference type="InterPro" id="IPR025861">
    <property type="entry name" value="CobT_VWA_dom"/>
</dbReference>
<dbReference type="InterPro" id="IPR036465">
    <property type="entry name" value="vWFA_dom_sf"/>
</dbReference>
<feature type="compositionally biased region" description="Acidic residues" evidence="1">
    <location>
        <begin position="326"/>
        <end position="340"/>
    </location>
</feature>
<feature type="domain" description="Cobalamin biosynthesis protein CobT VWA" evidence="2">
    <location>
        <begin position="567"/>
        <end position="774"/>
    </location>
</feature>
<evidence type="ECO:0000313" key="3">
    <source>
        <dbReference type="EMBL" id="EBP2041594.1"/>
    </source>
</evidence>
<sequence length="774" mass="86154">MPKAPTKTVLKEVQDFRDCVKRVVAMLSGKKIPVAERGNDAFVRYNKRGEPVLVNIPSIPDDATPTLMNAVRGFLDHEVAHILFTDTLVAIKMRKRDKAPSTGLWNALEDVFIERKMGQVFNGTRRNLLATQNLIIDKYFKTKVSEAVSICHGNQRELFLKFFLCPVVRAWDGQAPFIEFMEEHWHLISKPIALLKEHEIDVAVRNMSSTEDCVKVAAAIATVMKDMKENPEGELPELKSSVKKPSKREEEAEETSKPSDEHKHDKASTKLVKDKDDRETADHKKVKEGRKDDGHEKEPETDDSGESELPKSVDKDLPTDDKDISDTDNDVSEAGEDESNDGAGHNEDSLSAHADSIHDDADISDGYGTDEDSDSTTDGAAGESEKRDEEVDDKFGEGGEKKEDTETTQEGDSGLVPTPDDMTLEDALKTLDEMEDAVGEMAEDALSATISKELTSTSLSDYRPYDRSYDFIGPIDEAEEHIKRTIKVFGAISLHYPIDRYRIVPEGSKLFERKIERYLSSGVSSTLAKDLERAIASRNRAQFIPGQRRGRIHGSSLYRLSMKDERVFRRKEDHKAVNACVQQVIDLSGSMNGKKILLALASAYTIADALDRINVPNIITGFTTFGNPDYSVMSKRGFSRFEALMLPIIKNWNEKANSPEIRARMGCVGTTFPLLNNVDGESIVQLASLFSGRMEDRKIMLVLSDGEPCAAGEGFKEHLKTTTKEIETVSDIDLMAIGILTDAPKFFYKNYALVKSVEQLGSSVVTELSRIILG</sequence>
<evidence type="ECO:0000259" key="2">
    <source>
        <dbReference type="Pfam" id="PF11775"/>
    </source>
</evidence>
<accession>A0A5U2TZK5</accession>
<comment type="caution">
    <text evidence="3">The sequence shown here is derived from an EMBL/GenBank/DDBJ whole genome shotgun (WGS) entry which is preliminary data.</text>
</comment>
<evidence type="ECO:0000256" key="1">
    <source>
        <dbReference type="SAM" id="MobiDB-lite"/>
    </source>
</evidence>
<feature type="compositionally biased region" description="Basic and acidic residues" evidence="1">
    <location>
        <begin position="383"/>
        <end position="405"/>
    </location>
</feature>
<dbReference type="GO" id="GO:0009236">
    <property type="term" value="P:cobalamin biosynthetic process"/>
    <property type="evidence" value="ECO:0007669"/>
    <property type="project" value="InterPro"/>
</dbReference>
<protein>
    <submittedName>
        <fullName evidence="3">Porphyrin biosynthesis protein</fullName>
    </submittedName>
</protein>
<feature type="region of interest" description="Disordered" evidence="1">
    <location>
        <begin position="227"/>
        <end position="421"/>
    </location>
</feature>
<dbReference type="InterPro" id="IPR051928">
    <property type="entry name" value="NorD/CobT"/>
</dbReference>